<gene>
    <name evidence="8" type="ORF">ILUMI_09955</name>
</gene>
<feature type="transmembrane region" description="Helical" evidence="6">
    <location>
        <begin position="56"/>
        <end position="76"/>
    </location>
</feature>
<proteinExistence type="inferred from homology"/>
<name>A0A8K0GFG2_IGNLU</name>
<feature type="transmembrane region" description="Helical" evidence="6">
    <location>
        <begin position="97"/>
        <end position="115"/>
    </location>
</feature>
<comment type="subcellular location">
    <subcellularLocation>
        <location evidence="1">Endomembrane system</location>
        <topology evidence="1">Multi-pass membrane protein</topology>
    </subcellularLocation>
</comment>
<feature type="domain" description="CWH43-like N-terminal" evidence="7">
    <location>
        <begin position="9"/>
        <end position="242"/>
    </location>
</feature>
<evidence type="ECO:0000256" key="5">
    <source>
        <dbReference type="ARBA" id="ARBA00023136"/>
    </source>
</evidence>
<dbReference type="GO" id="GO:0012505">
    <property type="term" value="C:endomembrane system"/>
    <property type="evidence" value="ECO:0007669"/>
    <property type="project" value="UniProtKB-SubCell"/>
</dbReference>
<evidence type="ECO:0000313" key="8">
    <source>
        <dbReference type="EMBL" id="KAF2896218.1"/>
    </source>
</evidence>
<dbReference type="Pfam" id="PF10277">
    <property type="entry name" value="Frag1"/>
    <property type="match status" value="1"/>
</dbReference>
<reference evidence="8" key="1">
    <citation type="submission" date="2019-08" db="EMBL/GenBank/DDBJ databases">
        <title>The genome of the North American firefly Photinus pyralis.</title>
        <authorList>
            <consortium name="Photinus pyralis genome working group"/>
            <person name="Fallon T.R."/>
            <person name="Sander Lower S.E."/>
            <person name="Weng J.-K."/>
        </authorList>
    </citation>
    <scope>NUCLEOTIDE SEQUENCE</scope>
    <source>
        <strain evidence="8">TRF0915ILg1</strain>
        <tissue evidence="8">Whole body</tissue>
    </source>
</reference>
<dbReference type="PANTHER" id="PTHR21324:SF2">
    <property type="entry name" value="EG:22E5.9 PROTEIN"/>
    <property type="match status" value="1"/>
</dbReference>
<keyword evidence="3 6" id="KW-0812">Transmembrane</keyword>
<dbReference type="Proteomes" id="UP000801492">
    <property type="component" value="Unassembled WGS sequence"/>
</dbReference>
<evidence type="ECO:0000256" key="3">
    <source>
        <dbReference type="ARBA" id="ARBA00022692"/>
    </source>
</evidence>
<evidence type="ECO:0000256" key="4">
    <source>
        <dbReference type="ARBA" id="ARBA00022989"/>
    </source>
</evidence>
<protein>
    <recommendedName>
        <fullName evidence="7">CWH43-like N-terminal domain-containing protein</fullName>
    </recommendedName>
</protein>
<feature type="transmembrane region" description="Helical" evidence="6">
    <location>
        <begin position="167"/>
        <end position="188"/>
    </location>
</feature>
<evidence type="ECO:0000256" key="1">
    <source>
        <dbReference type="ARBA" id="ARBA00004127"/>
    </source>
</evidence>
<feature type="transmembrane region" description="Helical" evidence="6">
    <location>
        <begin position="121"/>
        <end position="141"/>
    </location>
</feature>
<evidence type="ECO:0000256" key="2">
    <source>
        <dbReference type="ARBA" id="ARBA00006565"/>
    </source>
</evidence>
<dbReference type="EMBL" id="VTPC01005282">
    <property type="protein sequence ID" value="KAF2896218.1"/>
    <property type="molecule type" value="Genomic_DNA"/>
</dbReference>
<dbReference type="InterPro" id="IPR019402">
    <property type="entry name" value="CWH43_N"/>
</dbReference>
<keyword evidence="9" id="KW-1185">Reference proteome</keyword>
<feature type="transmembrane region" description="Helical" evidence="6">
    <location>
        <begin position="12"/>
        <end position="31"/>
    </location>
</feature>
<dbReference type="AlphaFoldDB" id="A0A8K0GFG2"/>
<comment type="similarity">
    <text evidence="2">Belongs to the DRAM/TMEM150 family.</text>
</comment>
<sequence>MKLFKTFKLYYLPRIVAVWFLSACILVYILALRNNRVRPFLPFISECGMTPPESCIFAQFFNLGAVLMAIIGYIRYQQVNIAIKSKTIHLPIIWNELSFWTGAIICIGVTIAANFQARFALLIHLIGANMIFGTGAVYIIIQTRITAAFVRINYNEAKSAISNSTLYYLRIFISFSYCIASLSTVVLFEKAVGKYDFEANNIFWNEEDTDMKIRTLAAIAEWLTVFIFLIYTLTMSEDLKHIEFEEVRFKTQYAAFTNNIKKKKVK</sequence>
<keyword evidence="4 6" id="KW-1133">Transmembrane helix</keyword>
<evidence type="ECO:0000259" key="7">
    <source>
        <dbReference type="Pfam" id="PF10277"/>
    </source>
</evidence>
<keyword evidence="5 6" id="KW-0472">Membrane</keyword>
<evidence type="ECO:0000313" key="9">
    <source>
        <dbReference type="Proteomes" id="UP000801492"/>
    </source>
</evidence>
<accession>A0A8K0GFG2</accession>
<dbReference type="PANTHER" id="PTHR21324">
    <property type="entry name" value="FASTING-INDUCIBLE INTEGRAL MEMBRANE PROTEIN TM6P1-RELATED"/>
    <property type="match status" value="1"/>
</dbReference>
<comment type="caution">
    <text evidence="8">The sequence shown here is derived from an EMBL/GenBank/DDBJ whole genome shotgun (WGS) entry which is preliminary data.</text>
</comment>
<evidence type="ECO:0000256" key="6">
    <source>
        <dbReference type="SAM" id="Phobius"/>
    </source>
</evidence>
<feature type="transmembrane region" description="Helical" evidence="6">
    <location>
        <begin position="213"/>
        <end position="233"/>
    </location>
</feature>
<organism evidence="8 9">
    <name type="scientific">Ignelater luminosus</name>
    <name type="common">Cucubano</name>
    <name type="synonym">Pyrophorus luminosus</name>
    <dbReference type="NCBI Taxonomy" id="2038154"/>
    <lineage>
        <taxon>Eukaryota</taxon>
        <taxon>Metazoa</taxon>
        <taxon>Ecdysozoa</taxon>
        <taxon>Arthropoda</taxon>
        <taxon>Hexapoda</taxon>
        <taxon>Insecta</taxon>
        <taxon>Pterygota</taxon>
        <taxon>Neoptera</taxon>
        <taxon>Endopterygota</taxon>
        <taxon>Coleoptera</taxon>
        <taxon>Polyphaga</taxon>
        <taxon>Elateriformia</taxon>
        <taxon>Elateroidea</taxon>
        <taxon>Elateridae</taxon>
        <taxon>Agrypninae</taxon>
        <taxon>Pyrophorini</taxon>
        <taxon>Ignelater</taxon>
    </lineage>
</organism>
<dbReference type="InterPro" id="IPR050911">
    <property type="entry name" value="DRAM/TMEM150_Autophagy_Mod"/>
</dbReference>
<dbReference type="OrthoDB" id="191706at2759"/>